<evidence type="ECO:0000256" key="7">
    <source>
        <dbReference type="ARBA" id="ARBA00023133"/>
    </source>
</evidence>
<dbReference type="InterPro" id="IPR000537">
    <property type="entry name" value="UbiA_prenyltransferase"/>
</dbReference>
<organism evidence="12">
    <name type="scientific">marine metagenome</name>
    <dbReference type="NCBI Taxonomy" id="408172"/>
    <lineage>
        <taxon>unclassified sequences</taxon>
        <taxon>metagenomes</taxon>
        <taxon>ecological metagenomes</taxon>
    </lineage>
</organism>
<comment type="subcellular location">
    <subcellularLocation>
        <location evidence="1">Cell membrane</location>
        <topology evidence="1">Multi-pass membrane protein</topology>
    </subcellularLocation>
</comment>
<sequence>PADYFALLKPRVMSLVVFTGAVGMLLAPGELHPVLAFAALLCIAIGAGASGAINMWFDRDIDARMARTRERPIPAGRVMPGTALAFGIWLSIGSVALMALAVNWLAAMLLAFTICFYVFVYTMWLKRKTPQNIVIGGAAGALPPVIGWAAVSGEVGLASLVLFIIIFMWTPPHFWALALVRADEYKQVGVPMLPVIAGAEVTRIHIFWYSIALVLLSFAPVIIGLSGAIYGIGAGLLGAVFVTMAMLIRRRKS</sequence>
<dbReference type="NCBIfam" id="NF003349">
    <property type="entry name" value="PRK04375.1-2"/>
    <property type="match status" value="1"/>
</dbReference>
<dbReference type="EMBL" id="UINC01189691">
    <property type="protein sequence ID" value="SVE03499.1"/>
    <property type="molecule type" value="Genomic_DNA"/>
</dbReference>
<evidence type="ECO:0000256" key="1">
    <source>
        <dbReference type="ARBA" id="ARBA00004651"/>
    </source>
</evidence>
<evidence type="ECO:0000313" key="12">
    <source>
        <dbReference type="EMBL" id="SVE03499.1"/>
    </source>
</evidence>
<comment type="pathway">
    <text evidence="2">Porphyrin-containing compound metabolism; heme O biosynthesis; heme O from protoheme: step 1/1.</text>
</comment>
<dbReference type="AlphaFoldDB" id="A0A383A7E2"/>
<dbReference type="GO" id="GO:0006783">
    <property type="term" value="P:heme biosynthetic process"/>
    <property type="evidence" value="ECO:0007669"/>
    <property type="project" value="UniProtKB-KW"/>
</dbReference>
<keyword evidence="4" id="KW-0808">Transferase</keyword>
<keyword evidence="5 11" id="KW-0812">Transmembrane</keyword>
<dbReference type="CDD" id="cd13957">
    <property type="entry name" value="PT_UbiA_Cox10"/>
    <property type="match status" value="1"/>
</dbReference>
<dbReference type="GO" id="GO:0005886">
    <property type="term" value="C:plasma membrane"/>
    <property type="evidence" value="ECO:0007669"/>
    <property type="project" value="UniProtKB-SubCell"/>
</dbReference>
<keyword evidence="8 11" id="KW-0472">Membrane</keyword>
<dbReference type="PANTHER" id="PTHR43448">
    <property type="entry name" value="PROTOHEME IX FARNESYLTRANSFERASE, MITOCHONDRIAL"/>
    <property type="match status" value="1"/>
</dbReference>
<protein>
    <recommendedName>
        <fullName evidence="9">Protoheme IX farnesyltransferase</fullName>
    </recommendedName>
    <alternativeName>
        <fullName evidence="10">Heme B farnesyltransferase</fullName>
    </alternativeName>
</protein>
<dbReference type="InterPro" id="IPR030470">
    <property type="entry name" value="UbiA_prenylTrfase_CS"/>
</dbReference>
<evidence type="ECO:0000256" key="11">
    <source>
        <dbReference type="SAM" id="Phobius"/>
    </source>
</evidence>
<feature type="transmembrane region" description="Helical" evidence="11">
    <location>
        <begin position="35"/>
        <end position="57"/>
    </location>
</feature>
<feature type="transmembrane region" description="Helical" evidence="11">
    <location>
        <begin position="132"/>
        <end position="151"/>
    </location>
</feature>
<dbReference type="HAMAP" id="MF_00154">
    <property type="entry name" value="CyoE_CtaB"/>
    <property type="match status" value="1"/>
</dbReference>
<evidence type="ECO:0000256" key="9">
    <source>
        <dbReference type="ARBA" id="ARBA00040810"/>
    </source>
</evidence>
<evidence type="ECO:0000256" key="2">
    <source>
        <dbReference type="ARBA" id="ARBA00004919"/>
    </source>
</evidence>
<keyword evidence="7" id="KW-0350">Heme biosynthesis</keyword>
<keyword evidence="6 11" id="KW-1133">Transmembrane helix</keyword>
<feature type="transmembrane region" description="Helical" evidence="11">
    <location>
        <begin position="229"/>
        <end position="248"/>
    </location>
</feature>
<evidence type="ECO:0000256" key="6">
    <source>
        <dbReference type="ARBA" id="ARBA00022989"/>
    </source>
</evidence>
<dbReference type="NCBIfam" id="TIGR01473">
    <property type="entry name" value="cyoE_ctaB"/>
    <property type="match status" value="1"/>
</dbReference>
<dbReference type="Gene3D" id="1.10.357.140">
    <property type="entry name" value="UbiA prenyltransferase"/>
    <property type="match status" value="1"/>
</dbReference>
<proteinExistence type="inferred from homology"/>
<dbReference type="PANTHER" id="PTHR43448:SF7">
    <property type="entry name" value="4-HYDROXYBENZOATE SOLANESYLTRANSFERASE"/>
    <property type="match status" value="1"/>
</dbReference>
<dbReference type="Pfam" id="PF01040">
    <property type="entry name" value="UbiA"/>
    <property type="match status" value="1"/>
</dbReference>
<feature type="transmembrane region" description="Helical" evidence="11">
    <location>
        <begin position="78"/>
        <end position="98"/>
    </location>
</feature>
<dbReference type="GO" id="GO:0008495">
    <property type="term" value="F:protoheme IX farnesyltransferase activity"/>
    <property type="evidence" value="ECO:0007669"/>
    <property type="project" value="InterPro"/>
</dbReference>
<feature type="transmembrane region" description="Helical" evidence="11">
    <location>
        <begin position="201"/>
        <end position="223"/>
    </location>
</feature>
<accession>A0A383A7E2</accession>
<dbReference type="InterPro" id="IPR044878">
    <property type="entry name" value="UbiA_sf"/>
</dbReference>
<evidence type="ECO:0000256" key="8">
    <source>
        <dbReference type="ARBA" id="ARBA00023136"/>
    </source>
</evidence>
<dbReference type="PROSITE" id="PS00943">
    <property type="entry name" value="UBIA"/>
    <property type="match status" value="1"/>
</dbReference>
<feature type="transmembrane region" description="Helical" evidence="11">
    <location>
        <begin position="104"/>
        <end position="125"/>
    </location>
</feature>
<feature type="transmembrane region" description="Helical" evidence="11">
    <location>
        <begin position="12"/>
        <end position="29"/>
    </location>
</feature>
<dbReference type="FunFam" id="1.10.357.140:FF:000001">
    <property type="entry name" value="Protoheme IX farnesyltransferase"/>
    <property type="match status" value="1"/>
</dbReference>
<keyword evidence="3" id="KW-1003">Cell membrane</keyword>
<name>A0A383A7E2_9ZZZZ</name>
<feature type="non-terminal residue" evidence="12">
    <location>
        <position position="253"/>
    </location>
</feature>
<evidence type="ECO:0000256" key="3">
    <source>
        <dbReference type="ARBA" id="ARBA00022475"/>
    </source>
</evidence>
<evidence type="ECO:0000256" key="10">
    <source>
        <dbReference type="ARBA" id="ARBA00042475"/>
    </source>
</evidence>
<reference evidence="12" key="1">
    <citation type="submission" date="2018-05" db="EMBL/GenBank/DDBJ databases">
        <authorList>
            <person name="Lanie J.A."/>
            <person name="Ng W.-L."/>
            <person name="Kazmierczak K.M."/>
            <person name="Andrzejewski T.M."/>
            <person name="Davidsen T.M."/>
            <person name="Wayne K.J."/>
            <person name="Tettelin H."/>
            <person name="Glass J.I."/>
            <person name="Rusch D."/>
            <person name="Podicherti R."/>
            <person name="Tsui H.-C.T."/>
            <person name="Winkler M.E."/>
        </authorList>
    </citation>
    <scope>NUCLEOTIDE SEQUENCE</scope>
</reference>
<dbReference type="InterPro" id="IPR006369">
    <property type="entry name" value="Protohaem_IX_farnesylTrfase"/>
</dbReference>
<feature type="transmembrane region" description="Helical" evidence="11">
    <location>
        <begin position="157"/>
        <end position="180"/>
    </location>
</feature>
<feature type="non-terminal residue" evidence="12">
    <location>
        <position position="1"/>
    </location>
</feature>
<evidence type="ECO:0000256" key="4">
    <source>
        <dbReference type="ARBA" id="ARBA00022679"/>
    </source>
</evidence>
<gene>
    <name evidence="12" type="ORF">METZ01_LOCUS456353</name>
</gene>
<evidence type="ECO:0000256" key="5">
    <source>
        <dbReference type="ARBA" id="ARBA00022692"/>
    </source>
</evidence>